<keyword evidence="1" id="KW-0812">Transmembrane</keyword>
<reference evidence="2" key="1">
    <citation type="submission" date="2023-06" db="EMBL/GenBank/DDBJ databases">
        <authorList>
            <person name="Delattre M."/>
        </authorList>
    </citation>
    <scope>NUCLEOTIDE SEQUENCE</scope>
    <source>
        <strain evidence="2">AF72</strain>
    </source>
</reference>
<organism evidence="2 3">
    <name type="scientific">Mesorhabditis spiculigera</name>
    <dbReference type="NCBI Taxonomy" id="96644"/>
    <lineage>
        <taxon>Eukaryota</taxon>
        <taxon>Metazoa</taxon>
        <taxon>Ecdysozoa</taxon>
        <taxon>Nematoda</taxon>
        <taxon>Chromadorea</taxon>
        <taxon>Rhabditida</taxon>
        <taxon>Rhabditina</taxon>
        <taxon>Rhabditomorpha</taxon>
        <taxon>Rhabditoidea</taxon>
        <taxon>Rhabditidae</taxon>
        <taxon>Mesorhabditinae</taxon>
        <taxon>Mesorhabditis</taxon>
    </lineage>
</organism>
<keyword evidence="3" id="KW-1185">Reference proteome</keyword>
<feature type="transmembrane region" description="Helical" evidence="1">
    <location>
        <begin position="135"/>
        <end position="159"/>
    </location>
</feature>
<feature type="transmembrane region" description="Helical" evidence="1">
    <location>
        <begin position="60"/>
        <end position="81"/>
    </location>
</feature>
<dbReference type="Proteomes" id="UP001177023">
    <property type="component" value="Unassembled WGS sequence"/>
</dbReference>
<sequence>MHSDPYLLFMVGSQQTKEIWDTDIPVAIVMILISIAGIITSALAICYIQKNERLIAFIKFCFHIALAIMIVFHLFTIYFAVCILKPFCLHTDIYISHQILAAFRESAKPAIVAIFHLITLTRSTQFFVMAEFPGFYRFLSFPYCLGLLVLFNAPTMFCIGQEPLTDLNNSTFIYTGFFFDTNYYAQNIIIVAYTPYRLASTFEVVVKYTCILALLVDIFTLKRYSAYAAYDNGNQKHADVKYALQMITLHALSLAVLFEEVWGNIIFGIFDDLSMFAAWELFPEIWLLITGMVIVYYNHPESKKRRRRESKKPNGIPIAVFSLYQKSPMVDFR</sequence>
<protein>
    <submittedName>
        <fullName evidence="2">Uncharacterized protein</fullName>
    </submittedName>
</protein>
<evidence type="ECO:0000313" key="2">
    <source>
        <dbReference type="EMBL" id="CAJ0572299.1"/>
    </source>
</evidence>
<dbReference type="EMBL" id="CATQJA010002595">
    <property type="protein sequence ID" value="CAJ0572299.1"/>
    <property type="molecule type" value="Genomic_DNA"/>
</dbReference>
<feature type="transmembrane region" description="Helical" evidence="1">
    <location>
        <begin position="242"/>
        <end position="270"/>
    </location>
</feature>
<comment type="caution">
    <text evidence="2">The sequence shown here is derived from an EMBL/GenBank/DDBJ whole genome shotgun (WGS) entry which is preliminary data.</text>
</comment>
<name>A0AA36CPX1_9BILA</name>
<evidence type="ECO:0000256" key="1">
    <source>
        <dbReference type="SAM" id="Phobius"/>
    </source>
</evidence>
<feature type="transmembrane region" description="Helical" evidence="1">
    <location>
        <begin position="24"/>
        <end position="48"/>
    </location>
</feature>
<feature type="non-terminal residue" evidence="2">
    <location>
        <position position="333"/>
    </location>
</feature>
<keyword evidence="1" id="KW-0472">Membrane</keyword>
<feature type="transmembrane region" description="Helical" evidence="1">
    <location>
        <begin position="276"/>
        <end position="298"/>
    </location>
</feature>
<dbReference type="AlphaFoldDB" id="A0AA36CPX1"/>
<feature type="transmembrane region" description="Helical" evidence="1">
    <location>
        <begin position="205"/>
        <end position="221"/>
    </location>
</feature>
<evidence type="ECO:0000313" key="3">
    <source>
        <dbReference type="Proteomes" id="UP001177023"/>
    </source>
</evidence>
<gene>
    <name evidence="2" type="ORF">MSPICULIGERA_LOCUS10688</name>
</gene>
<keyword evidence="1" id="KW-1133">Transmembrane helix</keyword>
<feature type="transmembrane region" description="Helical" evidence="1">
    <location>
        <begin position="171"/>
        <end position="193"/>
    </location>
</feature>
<proteinExistence type="predicted"/>
<accession>A0AA36CPX1</accession>